<reference evidence="1" key="1">
    <citation type="submission" date="2018-11" db="EMBL/GenBank/DDBJ databases">
        <title>The sequence and de novo assembly of Larimichthys crocea genome using PacBio and Hi-C technologies.</title>
        <authorList>
            <person name="Xu P."/>
            <person name="Chen B."/>
            <person name="Zhou Z."/>
            <person name="Ke Q."/>
            <person name="Wu Y."/>
            <person name="Bai H."/>
            <person name="Pu F."/>
        </authorList>
    </citation>
    <scope>NUCLEOTIDE SEQUENCE</scope>
    <source>
        <tissue evidence="1">Muscle</tissue>
    </source>
</reference>
<keyword evidence="2" id="KW-1185">Reference proteome</keyword>
<protein>
    <submittedName>
        <fullName evidence="1">Uncharacterized protein</fullName>
    </submittedName>
</protein>
<name>A0ACD3QZP3_LARCR</name>
<sequence length="128" mass="14239">MKLSPILCFTNSRETAHRLYLLVQLFGGIQAAEFSSRLSPGERKKTLKEFEQGKIQLIGRTARAGKAGLAFTFLLGVQEKNFLQMVAEAGSPGIQKQIVKPENLKGMEARYEQTLQELANAIKDEKAK</sequence>
<dbReference type="Proteomes" id="UP000793456">
    <property type="component" value="Chromosome XII"/>
</dbReference>
<proteinExistence type="predicted"/>
<accession>A0ACD3QZP3</accession>
<comment type="caution">
    <text evidence="1">The sequence shown here is derived from an EMBL/GenBank/DDBJ whole genome shotgun (WGS) entry which is preliminary data.</text>
</comment>
<evidence type="ECO:0000313" key="2">
    <source>
        <dbReference type="Proteomes" id="UP000793456"/>
    </source>
</evidence>
<gene>
    <name evidence="1" type="ORF">E3U43_017563</name>
</gene>
<organism evidence="1 2">
    <name type="scientific">Larimichthys crocea</name>
    <name type="common">Large yellow croaker</name>
    <name type="synonym">Pseudosciaena crocea</name>
    <dbReference type="NCBI Taxonomy" id="215358"/>
    <lineage>
        <taxon>Eukaryota</taxon>
        <taxon>Metazoa</taxon>
        <taxon>Chordata</taxon>
        <taxon>Craniata</taxon>
        <taxon>Vertebrata</taxon>
        <taxon>Euteleostomi</taxon>
        <taxon>Actinopterygii</taxon>
        <taxon>Neopterygii</taxon>
        <taxon>Teleostei</taxon>
        <taxon>Neoteleostei</taxon>
        <taxon>Acanthomorphata</taxon>
        <taxon>Eupercaria</taxon>
        <taxon>Sciaenidae</taxon>
        <taxon>Larimichthys</taxon>
    </lineage>
</organism>
<evidence type="ECO:0000313" key="1">
    <source>
        <dbReference type="EMBL" id="TMS12605.1"/>
    </source>
</evidence>
<dbReference type="EMBL" id="CM011685">
    <property type="protein sequence ID" value="TMS12605.1"/>
    <property type="molecule type" value="Genomic_DNA"/>
</dbReference>